<keyword evidence="3 8" id="KW-0812">Transmembrane</keyword>
<dbReference type="InterPro" id="IPR039311">
    <property type="entry name" value="FAM187A/B"/>
</dbReference>
<dbReference type="PANTHER" id="PTHR32178:SF7">
    <property type="entry name" value="IG-LIKE V-TYPE DOMAIN-CONTAINING PROTEIN FAM187A"/>
    <property type="match status" value="1"/>
</dbReference>
<keyword evidence="9" id="KW-1185">Reference proteome</keyword>
<evidence type="ECO:0000256" key="2">
    <source>
        <dbReference type="ARBA" id="ARBA00008727"/>
    </source>
</evidence>
<dbReference type="GO" id="GO:0016020">
    <property type="term" value="C:membrane"/>
    <property type="evidence" value="ECO:0007669"/>
    <property type="project" value="UniProtKB-SubCell"/>
</dbReference>
<gene>
    <name evidence="10" type="primary">LOC106521326</name>
</gene>
<feature type="transmembrane region" description="Helical" evidence="8">
    <location>
        <begin position="93"/>
        <end position="114"/>
    </location>
</feature>
<keyword evidence="4" id="KW-0732">Signal</keyword>
<reference evidence="10" key="1">
    <citation type="submission" date="2025-08" db="UniProtKB">
        <authorList>
            <consortium name="RefSeq"/>
        </authorList>
    </citation>
    <scope>IDENTIFICATION</scope>
    <source>
        <strain evidence="10">Quisiro</strain>
        <tissue evidence="10">Liver</tissue>
    </source>
</reference>
<evidence type="ECO:0000313" key="9">
    <source>
        <dbReference type="Proteomes" id="UP000192220"/>
    </source>
</evidence>
<dbReference type="SUPFAM" id="SSF48726">
    <property type="entry name" value="Immunoglobulin"/>
    <property type="match status" value="1"/>
</dbReference>
<dbReference type="OrthoDB" id="9899560at2759"/>
<evidence type="ECO:0000256" key="8">
    <source>
        <dbReference type="SAM" id="Phobius"/>
    </source>
</evidence>
<keyword evidence="7" id="KW-0325">Glycoprotein</keyword>
<keyword evidence="6 8" id="KW-0472">Membrane</keyword>
<evidence type="ECO:0000256" key="4">
    <source>
        <dbReference type="ARBA" id="ARBA00022729"/>
    </source>
</evidence>
<comment type="subcellular location">
    <subcellularLocation>
        <location evidence="1">Membrane</location>
        <topology evidence="1">Single-pass type I membrane protein</topology>
    </subcellularLocation>
</comment>
<dbReference type="KEGG" id="alim:106521326"/>
<protein>
    <submittedName>
        <fullName evidence="10">Ig-like V-type domain-containing protein FAM187A</fullName>
    </submittedName>
</protein>
<dbReference type="STRING" id="52670.A0A2I4BNK4"/>
<organism evidence="9 10">
    <name type="scientific">Austrofundulus limnaeus</name>
    <name type="common">Annual killifish</name>
    <dbReference type="NCBI Taxonomy" id="52670"/>
    <lineage>
        <taxon>Eukaryota</taxon>
        <taxon>Metazoa</taxon>
        <taxon>Chordata</taxon>
        <taxon>Craniata</taxon>
        <taxon>Vertebrata</taxon>
        <taxon>Euteleostomi</taxon>
        <taxon>Actinopterygii</taxon>
        <taxon>Neopterygii</taxon>
        <taxon>Teleostei</taxon>
        <taxon>Neoteleostei</taxon>
        <taxon>Acanthomorphata</taxon>
        <taxon>Ovalentaria</taxon>
        <taxon>Atherinomorphae</taxon>
        <taxon>Cyprinodontiformes</taxon>
        <taxon>Rivulidae</taxon>
        <taxon>Austrofundulus</taxon>
    </lineage>
</organism>
<keyword evidence="5 8" id="KW-1133">Transmembrane helix</keyword>
<dbReference type="AlphaFoldDB" id="A0A2I4BNK4"/>
<evidence type="ECO:0000256" key="7">
    <source>
        <dbReference type="ARBA" id="ARBA00023180"/>
    </source>
</evidence>
<dbReference type="GeneID" id="106521326"/>
<dbReference type="RefSeq" id="XP_013869309.1">
    <property type="nucleotide sequence ID" value="XM_014013855.1"/>
</dbReference>
<evidence type="ECO:0000256" key="1">
    <source>
        <dbReference type="ARBA" id="ARBA00004479"/>
    </source>
</evidence>
<comment type="similarity">
    <text evidence="2">Belongs to the FAM187 family.</text>
</comment>
<name>A0A2I4BNK4_AUSLI</name>
<evidence type="ECO:0000256" key="6">
    <source>
        <dbReference type="ARBA" id="ARBA00023136"/>
    </source>
</evidence>
<evidence type="ECO:0000256" key="3">
    <source>
        <dbReference type="ARBA" id="ARBA00022692"/>
    </source>
</evidence>
<evidence type="ECO:0000256" key="5">
    <source>
        <dbReference type="ARBA" id="ARBA00022989"/>
    </source>
</evidence>
<dbReference type="Proteomes" id="UP000192220">
    <property type="component" value="Unplaced"/>
</dbReference>
<sequence>MAVAWDQGLKPIYRSEHTFMGNVSAAPPRLQIDTGHHLLFQPANTQDSGIYYCWLQGRQAAKINLLVYPHLGGGQSVLSHPEFPAAVQTVLKAYAAMIGIFCLLLLCRAGLIYLRDKAETHLD</sequence>
<accession>A0A2I4BNK4</accession>
<dbReference type="InParanoid" id="A0A2I4BNK4"/>
<proteinExistence type="inferred from homology"/>
<dbReference type="PANTHER" id="PTHR32178">
    <property type="entry name" value="FAM187"/>
    <property type="match status" value="1"/>
</dbReference>
<dbReference type="InterPro" id="IPR036179">
    <property type="entry name" value="Ig-like_dom_sf"/>
</dbReference>
<evidence type="ECO:0000313" key="10">
    <source>
        <dbReference type="RefSeq" id="XP_013869309.1"/>
    </source>
</evidence>